<dbReference type="SUPFAM" id="SSF54523">
    <property type="entry name" value="Pili subunits"/>
    <property type="match status" value="1"/>
</dbReference>
<accession>A0A1G2F4W4</accession>
<dbReference type="PANTHER" id="PTHR30093:SF44">
    <property type="entry name" value="TYPE II SECRETION SYSTEM CORE PROTEIN G"/>
    <property type="match status" value="1"/>
</dbReference>
<evidence type="ECO:0008006" key="8">
    <source>
        <dbReference type="Google" id="ProtNLM"/>
    </source>
</evidence>
<comment type="subcellular location">
    <subcellularLocation>
        <location evidence="1">Membrane</location>
        <topology evidence="1">Single-pass membrane protein</topology>
    </subcellularLocation>
</comment>
<evidence type="ECO:0000313" key="7">
    <source>
        <dbReference type="Proteomes" id="UP000176787"/>
    </source>
</evidence>
<proteinExistence type="predicted"/>
<dbReference type="PROSITE" id="PS00409">
    <property type="entry name" value="PROKAR_NTER_METHYL"/>
    <property type="match status" value="1"/>
</dbReference>
<dbReference type="InterPro" id="IPR012902">
    <property type="entry name" value="N_methyl_site"/>
</dbReference>
<evidence type="ECO:0000256" key="1">
    <source>
        <dbReference type="ARBA" id="ARBA00004167"/>
    </source>
</evidence>
<dbReference type="InterPro" id="IPR000983">
    <property type="entry name" value="Bac_GSPG_pilin"/>
</dbReference>
<dbReference type="GO" id="GO:0015627">
    <property type="term" value="C:type II protein secretion system complex"/>
    <property type="evidence" value="ECO:0007669"/>
    <property type="project" value="InterPro"/>
</dbReference>
<dbReference type="PRINTS" id="PR00813">
    <property type="entry name" value="BCTERIALGSPG"/>
</dbReference>
<evidence type="ECO:0000256" key="5">
    <source>
        <dbReference type="ARBA" id="ARBA00023136"/>
    </source>
</evidence>
<keyword evidence="2" id="KW-0488">Methylation</keyword>
<dbReference type="Gene3D" id="3.30.700.10">
    <property type="entry name" value="Glycoprotein, Type 4 Pilin"/>
    <property type="match status" value="1"/>
</dbReference>
<dbReference type="Pfam" id="PF07963">
    <property type="entry name" value="N_methyl"/>
    <property type="match status" value="1"/>
</dbReference>
<dbReference type="NCBIfam" id="TIGR02532">
    <property type="entry name" value="IV_pilin_GFxxxE"/>
    <property type="match status" value="1"/>
</dbReference>
<reference evidence="6 7" key="1">
    <citation type="journal article" date="2016" name="Nat. Commun.">
        <title>Thousands of microbial genomes shed light on interconnected biogeochemical processes in an aquifer system.</title>
        <authorList>
            <person name="Anantharaman K."/>
            <person name="Brown C.T."/>
            <person name="Hug L.A."/>
            <person name="Sharon I."/>
            <person name="Castelle C.J."/>
            <person name="Probst A.J."/>
            <person name="Thomas B.C."/>
            <person name="Singh A."/>
            <person name="Wilkins M.J."/>
            <person name="Karaoz U."/>
            <person name="Brodie E.L."/>
            <person name="Williams K.H."/>
            <person name="Hubbard S.S."/>
            <person name="Banfield J.F."/>
        </authorList>
    </citation>
    <scope>NUCLEOTIDE SEQUENCE [LARGE SCALE GENOMIC DNA]</scope>
</reference>
<dbReference type="EMBL" id="MHMS01000004">
    <property type="protein sequence ID" value="OGZ32670.1"/>
    <property type="molecule type" value="Genomic_DNA"/>
</dbReference>
<dbReference type="Proteomes" id="UP000176787">
    <property type="component" value="Unassembled WGS sequence"/>
</dbReference>
<evidence type="ECO:0000256" key="2">
    <source>
        <dbReference type="ARBA" id="ARBA00022481"/>
    </source>
</evidence>
<dbReference type="AlphaFoldDB" id="A0A1G2F4W4"/>
<dbReference type="GO" id="GO:0016020">
    <property type="term" value="C:membrane"/>
    <property type="evidence" value="ECO:0007669"/>
    <property type="project" value="UniProtKB-SubCell"/>
</dbReference>
<dbReference type="GO" id="GO:0015628">
    <property type="term" value="P:protein secretion by the type II secretion system"/>
    <property type="evidence" value="ECO:0007669"/>
    <property type="project" value="InterPro"/>
</dbReference>
<dbReference type="STRING" id="1801726.A3H02_01225"/>
<keyword evidence="4" id="KW-1133">Transmembrane helix</keyword>
<evidence type="ECO:0000256" key="4">
    <source>
        <dbReference type="ARBA" id="ARBA00022989"/>
    </source>
</evidence>
<dbReference type="PANTHER" id="PTHR30093">
    <property type="entry name" value="GENERAL SECRETION PATHWAY PROTEIN G"/>
    <property type="match status" value="1"/>
</dbReference>
<name>A0A1G2F4W4_9BACT</name>
<evidence type="ECO:0000256" key="3">
    <source>
        <dbReference type="ARBA" id="ARBA00022692"/>
    </source>
</evidence>
<keyword evidence="3" id="KW-0812">Transmembrane</keyword>
<evidence type="ECO:0000313" key="6">
    <source>
        <dbReference type="EMBL" id="OGZ32670.1"/>
    </source>
</evidence>
<dbReference type="InterPro" id="IPR045584">
    <property type="entry name" value="Pilin-like"/>
</dbReference>
<keyword evidence="5" id="KW-0472">Membrane</keyword>
<sequence>MKKGFTLIELLVVVAIVGLVASVVLASLSSARKRSRDARRIDDIKQIRTALELYFSVNSSYPTALSALVPEQIPVIPADPLGNTGALCRTAAGYCYAYSPLANPTYYHIGAQLEETTNPAFNSDKDCSSAGTGCPAGVAYINGFDGTDPIYDIIP</sequence>
<comment type="caution">
    <text evidence="6">The sequence shown here is derived from an EMBL/GenBank/DDBJ whole genome shotgun (WGS) entry which is preliminary data.</text>
</comment>
<organism evidence="6 7">
    <name type="scientific">Candidatus Niyogibacteria bacterium RIFCSPLOWO2_12_FULL_41_13</name>
    <dbReference type="NCBI Taxonomy" id="1801726"/>
    <lineage>
        <taxon>Bacteria</taxon>
        <taxon>Candidatus Niyogiibacteriota</taxon>
    </lineage>
</organism>
<protein>
    <recommendedName>
        <fullName evidence="8">Type II secretion system protein GspG C-terminal domain-containing protein</fullName>
    </recommendedName>
</protein>
<gene>
    <name evidence="6" type="ORF">A3H02_01225</name>
</gene>